<dbReference type="AlphaFoldDB" id="A0A9P5XWD3"/>
<name>A0A9P5XWD3_9AGAR</name>
<dbReference type="Pfam" id="PF08285">
    <property type="entry name" value="DPM3"/>
    <property type="match status" value="1"/>
</dbReference>
<feature type="chain" id="PRO_5040312968" description="Dolichol-phosphate mannosyltransferase subunit 3" evidence="8">
    <location>
        <begin position="22"/>
        <end position="54"/>
    </location>
</feature>
<evidence type="ECO:0000256" key="4">
    <source>
        <dbReference type="ARBA" id="ARBA00022824"/>
    </source>
</evidence>
<keyword evidence="3" id="KW-0812">Transmembrane</keyword>
<evidence type="ECO:0000256" key="7">
    <source>
        <dbReference type="RuleBase" id="RU365085"/>
    </source>
</evidence>
<dbReference type="EMBL" id="MU150351">
    <property type="protein sequence ID" value="KAF9458025.1"/>
    <property type="molecule type" value="Genomic_DNA"/>
</dbReference>
<dbReference type="PANTHER" id="PTHR16433:SF0">
    <property type="entry name" value="DOLICHOL-PHOSPHATE MANNOSYLTRANSFERASE SUBUNIT 3"/>
    <property type="match status" value="1"/>
</dbReference>
<comment type="caution">
    <text evidence="9">The sequence shown here is derived from an EMBL/GenBank/DDBJ whole genome shotgun (WGS) entry which is preliminary data.</text>
</comment>
<dbReference type="GO" id="GO:0016757">
    <property type="term" value="F:glycosyltransferase activity"/>
    <property type="evidence" value="ECO:0007669"/>
    <property type="project" value="UniProtKB-KW"/>
</dbReference>
<gene>
    <name evidence="9" type="ORF">BDZ94DRAFT_1174401</name>
</gene>
<comment type="pathway">
    <text evidence="7">Protein modification; protein glycosylation.</text>
</comment>
<keyword evidence="6" id="KW-0472">Membrane</keyword>
<accession>A0A9P5XWD3</accession>
<feature type="signal peptide" evidence="8">
    <location>
        <begin position="1"/>
        <end position="21"/>
    </location>
</feature>
<dbReference type="Proteomes" id="UP000807353">
    <property type="component" value="Unassembled WGS sequence"/>
</dbReference>
<sequence>LVPWWLLVTFGSYSLWKLGWGIYTCRDCPEAYTELLGEIIQAKNDLRSRGVTED</sequence>
<dbReference type="GO" id="GO:0033185">
    <property type="term" value="C:dolichol-phosphate-mannose synthase complex"/>
    <property type="evidence" value="ECO:0007669"/>
    <property type="project" value="TreeGrafter"/>
</dbReference>
<evidence type="ECO:0000256" key="3">
    <source>
        <dbReference type="ARBA" id="ARBA00022692"/>
    </source>
</evidence>
<evidence type="ECO:0000256" key="6">
    <source>
        <dbReference type="ARBA" id="ARBA00023136"/>
    </source>
</evidence>
<comment type="similarity">
    <text evidence="2 7">Belongs to the DPM3 family.</text>
</comment>
<organism evidence="9 10">
    <name type="scientific">Collybia nuda</name>
    <dbReference type="NCBI Taxonomy" id="64659"/>
    <lineage>
        <taxon>Eukaryota</taxon>
        <taxon>Fungi</taxon>
        <taxon>Dikarya</taxon>
        <taxon>Basidiomycota</taxon>
        <taxon>Agaricomycotina</taxon>
        <taxon>Agaricomycetes</taxon>
        <taxon>Agaricomycetidae</taxon>
        <taxon>Agaricales</taxon>
        <taxon>Tricholomatineae</taxon>
        <taxon>Clitocybaceae</taxon>
        <taxon>Collybia</taxon>
    </lineage>
</organism>
<keyword evidence="5" id="KW-1133">Transmembrane helix</keyword>
<evidence type="ECO:0000256" key="8">
    <source>
        <dbReference type="SAM" id="SignalP"/>
    </source>
</evidence>
<dbReference type="PANTHER" id="PTHR16433">
    <property type="entry name" value="DOLICHOL-PHOSPHATE MANNOSYLTRANSFERASE SUBUNIT 3"/>
    <property type="match status" value="1"/>
</dbReference>
<feature type="non-terminal residue" evidence="9">
    <location>
        <position position="1"/>
    </location>
</feature>
<dbReference type="OrthoDB" id="2014333at2759"/>
<reference evidence="9" key="1">
    <citation type="submission" date="2020-11" db="EMBL/GenBank/DDBJ databases">
        <authorList>
            <consortium name="DOE Joint Genome Institute"/>
            <person name="Ahrendt S."/>
            <person name="Riley R."/>
            <person name="Andreopoulos W."/>
            <person name="Labutti K."/>
            <person name="Pangilinan J."/>
            <person name="Ruiz-Duenas F.J."/>
            <person name="Barrasa J.M."/>
            <person name="Sanchez-Garcia M."/>
            <person name="Camarero S."/>
            <person name="Miyauchi S."/>
            <person name="Serrano A."/>
            <person name="Linde D."/>
            <person name="Babiker R."/>
            <person name="Drula E."/>
            <person name="Ayuso-Fernandez I."/>
            <person name="Pacheco R."/>
            <person name="Padilla G."/>
            <person name="Ferreira P."/>
            <person name="Barriuso J."/>
            <person name="Kellner H."/>
            <person name="Castanera R."/>
            <person name="Alfaro M."/>
            <person name="Ramirez L."/>
            <person name="Pisabarro A.G."/>
            <person name="Kuo A."/>
            <person name="Tritt A."/>
            <person name="Lipzen A."/>
            <person name="He G."/>
            <person name="Yan M."/>
            <person name="Ng V."/>
            <person name="Cullen D."/>
            <person name="Martin F."/>
            <person name="Rosso M.-N."/>
            <person name="Henrissat B."/>
            <person name="Hibbett D."/>
            <person name="Martinez A.T."/>
            <person name="Grigoriev I.V."/>
        </authorList>
    </citation>
    <scope>NUCLEOTIDE SEQUENCE</scope>
    <source>
        <strain evidence="9">CBS 247.69</strain>
    </source>
</reference>
<keyword evidence="10" id="KW-1185">Reference proteome</keyword>
<keyword evidence="8" id="KW-0732">Signal</keyword>
<dbReference type="InterPro" id="IPR013174">
    <property type="entry name" value="DPM3"/>
</dbReference>
<evidence type="ECO:0000256" key="5">
    <source>
        <dbReference type="ARBA" id="ARBA00022989"/>
    </source>
</evidence>
<evidence type="ECO:0000313" key="9">
    <source>
        <dbReference type="EMBL" id="KAF9458025.1"/>
    </source>
</evidence>
<proteinExistence type="inferred from homology"/>
<dbReference type="GO" id="GO:0006506">
    <property type="term" value="P:GPI anchor biosynthetic process"/>
    <property type="evidence" value="ECO:0007669"/>
    <property type="project" value="TreeGrafter"/>
</dbReference>
<dbReference type="GO" id="GO:0005789">
    <property type="term" value="C:endoplasmic reticulum membrane"/>
    <property type="evidence" value="ECO:0007669"/>
    <property type="project" value="UniProtKB-SubCell"/>
</dbReference>
<comment type="subunit">
    <text evidence="7">Component of the dolichol-phosphate mannose (DPM) synthase complex.</text>
</comment>
<comment type="subcellular location">
    <subcellularLocation>
        <location evidence="1 7">Endoplasmic reticulum membrane</location>
        <topology evidence="1 7">Multi-pass membrane protein</topology>
    </subcellularLocation>
</comment>
<comment type="function">
    <text evidence="7">Stabilizer subunit of the dolichol-phosphate mannose (DPM) synthase complex; tethers catalytic subunit to the ER.</text>
</comment>
<evidence type="ECO:0000256" key="2">
    <source>
        <dbReference type="ARBA" id="ARBA00010430"/>
    </source>
</evidence>
<keyword evidence="9" id="KW-0328">Glycosyltransferase</keyword>
<keyword evidence="4 7" id="KW-0256">Endoplasmic reticulum</keyword>
<keyword evidence="9" id="KW-0808">Transferase</keyword>
<evidence type="ECO:0000313" key="10">
    <source>
        <dbReference type="Proteomes" id="UP000807353"/>
    </source>
</evidence>
<evidence type="ECO:0000256" key="1">
    <source>
        <dbReference type="ARBA" id="ARBA00004477"/>
    </source>
</evidence>
<protein>
    <recommendedName>
        <fullName evidence="7">Dolichol-phosphate mannosyltransferase subunit 3</fullName>
    </recommendedName>
</protein>